<dbReference type="Proteomes" id="UP000614424">
    <property type="component" value="Unassembled WGS sequence"/>
</dbReference>
<sequence length="404" mass="43856">MSLSRNPAPEKCAKCGACTTVCPVYQVTGKESHTARGRLHLFTLLENNASRAYADILSQCLLCGACSDACPRGIDIPAKIRNARHDLPDLAGPLHFKKLLTKKALSSPNLLEGLGTLHKNLLAKLPKESGLRKVLPFHGISEKEENHNFPSLHESEALPDAQLSYFAGCMASYLVPEIQSATLQLAERATGSPPAIPADQSCCGLASYSSGDLKEARKLAQRNITAFADSALPILTSCASCYSHLSNYPELFADDPDWSDAATQFASRLYEFSSFFLDNLEELPFAENQATADIFYHDPCHLRFSQKKTITPPRSLIKAATGHSPLELPHGPQCCGNGGLFSLAHGDLSRQILQPLIHEISELSACQVVTTCSGCLLQLMKGKKSGSMQTKVRHLSILLNDLLK</sequence>
<evidence type="ECO:0000259" key="7">
    <source>
        <dbReference type="PROSITE" id="PS51379"/>
    </source>
</evidence>
<dbReference type="SUPFAM" id="SSF54862">
    <property type="entry name" value="4Fe-4S ferredoxins"/>
    <property type="match status" value="1"/>
</dbReference>
<dbReference type="InterPro" id="IPR009051">
    <property type="entry name" value="Helical_ferredxn"/>
</dbReference>
<gene>
    <name evidence="8" type="ORF">H8E41_12630</name>
</gene>
<evidence type="ECO:0000313" key="8">
    <source>
        <dbReference type="EMBL" id="MBC8318743.1"/>
    </source>
</evidence>
<evidence type="ECO:0000256" key="2">
    <source>
        <dbReference type="ARBA" id="ARBA00022723"/>
    </source>
</evidence>
<evidence type="ECO:0000256" key="1">
    <source>
        <dbReference type="ARBA" id="ARBA00022485"/>
    </source>
</evidence>
<keyword evidence="2 6" id="KW-0479">Metal-binding</keyword>
<dbReference type="Pfam" id="PF13183">
    <property type="entry name" value="Fer4_8"/>
    <property type="match status" value="1"/>
</dbReference>
<evidence type="ECO:0000256" key="6">
    <source>
        <dbReference type="PIRNR" id="PIRNR000139"/>
    </source>
</evidence>
<dbReference type="GO" id="GO:0046872">
    <property type="term" value="F:metal ion binding"/>
    <property type="evidence" value="ECO:0007669"/>
    <property type="project" value="UniProtKB-UniRule"/>
</dbReference>
<keyword evidence="6" id="KW-0249">Electron transport</keyword>
<dbReference type="PROSITE" id="PS51379">
    <property type="entry name" value="4FE4S_FER_2"/>
    <property type="match status" value="2"/>
</dbReference>
<keyword evidence="1 6" id="KW-0004">4Fe-4S</keyword>
<evidence type="ECO:0000256" key="3">
    <source>
        <dbReference type="ARBA" id="ARBA00022737"/>
    </source>
</evidence>
<dbReference type="GO" id="GO:0019154">
    <property type="term" value="F:glycolate dehydrogenase activity"/>
    <property type="evidence" value="ECO:0007669"/>
    <property type="project" value="UniProtKB-EC"/>
</dbReference>
<dbReference type="InterPro" id="IPR017900">
    <property type="entry name" value="4Fe4S_Fe_S_CS"/>
</dbReference>
<keyword evidence="4 6" id="KW-0408">Iron</keyword>
<comment type="cofactor">
    <cofactor evidence="6">
        <name>[4Fe-4S] cluster</name>
        <dbReference type="ChEBI" id="CHEBI:49883"/>
    </cofactor>
    <text evidence="6">Binds 2 [4Fe-4S] clusters.</text>
</comment>
<comment type="catalytic activity">
    <reaction evidence="6">
        <text>glycolate + A = glyoxylate + AH2</text>
        <dbReference type="Rhea" id="RHEA:21264"/>
        <dbReference type="ChEBI" id="CHEBI:13193"/>
        <dbReference type="ChEBI" id="CHEBI:17499"/>
        <dbReference type="ChEBI" id="CHEBI:29805"/>
        <dbReference type="ChEBI" id="CHEBI:36655"/>
        <dbReference type="EC" id="1.1.99.14"/>
    </reaction>
</comment>
<protein>
    <recommendedName>
        <fullName evidence="6">Glycolate oxidase iron-sulfur subunit</fullName>
        <ecNumber evidence="6">1.1.99.14</ecNumber>
    </recommendedName>
</protein>
<dbReference type="Pfam" id="PF02754">
    <property type="entry name" value="CCG"/>
    <property type="match status" value="2"/>
</dbReference>
<keyword evidence="5 6" id="KW-0411">Iron-sulfur</keyword>
<keyword evidence="6" id="KW-0813">Transport</keyword>
<dbReference type="PROSITE" id="PS00198">
    <property type="entry name" value="4FE4S_FER_1"/>
    <property type="match status" value="1"/>
</dbReference>
<dbReference type="EC" id="1.1.99.14" evidence="6"/>
<dbReference type="PIRSF" id="PIRSF000139">
    <property type="entry name" value="Glc_ox_4Fe-4S"/>
    <property type="match status" value="1"/>
</dbReference>
<comment type="function">
    <text evidence="6">Component of a complex that catalyzes the oxidation of glycolate to glyoxylate.</text>
</comment>
<dbReference type="GO" id="GO:0051539">
    <property type="term" value="F:4 iron, 4 sulfur cluster binding"/>
    <property type="evidence" value="ECO:0007669"/>
    <property type="project" value="UniProtKB-UniRule"/>
</dbReference>
<feature type="domain" description="4Fe-4S ferredoxin-type" evidence="7">
    <location>
        <begin position="50"/>
        <end position="79"/>
    </location>
</feature>
<dbReference type="InterPro" id="IPR017896">
    <property type="entry name" value="4Fe4S_Fe-S-bd"/>
</dbReference>
<dbReference type="Gene3D" id="1.10.1060.10">
    <property type="entry name" value="Alpha-helical ferredoxin"/>
    <property type="match status" value="1"/>
</dbReference>
<evidence type="ECO:0000313" key="9">
    <source>
        <dbReference type="Proteomes" id="UP000614424"/>
    </source>
</evidence>
<dbReference type="EMBL" id="JACNJZ010000185">
    <property type="protein sequence ID" value="MBC8318743.1"/>
    <property type="molecule type" value="Genomic_DNA"/>
</dbReference>
<evidence type="ECO:0000256" key="4">
    <source>
        <dbReference type="ARBA" id="ARBA00023004"/>
    </source>
</evidence>
<dbReference type="AlphaFoldDB" id="A0A8J6TGG7"/>
<proteinExistence type="predicted"/>
<organism evidence="8 9">
    <name type="scientific">Candidatus Desulfobia pelagia</name>
    <dbReference type="NCBI Taxonomy" id="2841692"/>
    <lineage>
        <taxon>Bacteria</taxon>
        <taxon>Pseudomonadati</taxon>
        <taxon>Thermodesulfobacteriota</taxon>
        <taxon>Desulfobulbia</taxon>
        <taxon>Desulfobulbales</taxon>
        <taxon>Desulfobulbaceae</taxon>
        <taxon>Candidatus Desulfobia</taxon>
    </lineage>
</organism>
<comment type="catalytic activity">
    <reaction evidence="6">
        <text>(R)-lactate + A = pyruvate + AH2</text>
        <dbReference type="Rhea" id="RHEA:15089"/>
        <dbReference type="ChEBI" id="CHEBI:13193"/>
        <dbReference type="ChEBI" id="CHEBI:15361"/>
        <dbReference type="ChEBI" id="CHEBI:16004"/>
        <dbReference type="ChEBI" id="CHEBI:17499"/>
    </reaction>
</comment>
<feature type="domain" description="4Fe-4S ferredoxin-type" evidence="7">
    <location>
        <begin position="1"/>
        <end position="32"/>
    </location>
</feature>
<evidence type="ECO:0000256" key="5">
    <source>
        <dbReference type="ARBA" id="ARBA00023014"/>
    </source>
</evidence>
<dbReference type="InterPro" id="IPR004017">
    <property type="entry name" value="Cys_rich_dom"/>
</dbReference>
<reference evidence="8 9" key="1">
    <citation type="submission" date="2020-08" db="EMBL/GenBank/DDBJ databases">
        <title>Bridging the membrane lipid divide: bacteria of the FCB group superphylum have the potential to synthesize archaeal ether lipids.</title>
        <authorList>
            <person name="Villanueva L."/>
            <person name="Von Meijenfeldt F.A.B."/>
            <person name="Westbye A.B."/>
            <person name="Yadav S."/>
            <person name="Hopmans E.C."/>
            <person name="Dutilh B.E."/>
            <person name="Sinninghe Damste J.S."/>
        </authorList>
    </citation>
    <scope>NUCLEOTIDE SEQUENCE [LARGE SCALE GENOMIC DNA]</scope>
    <source>
        <strain evidence="8">NIOZ-UU47</strain>
    </source>
</reference>
<accession>A0A8J6TGG7</accession>
<dbReference type="PANTHER" id="PTHR32479">
    <property type="entry name" value="GLYCOLATE OXIDASE IRON-SULFUR SUBUNIT"/>
    <property type="match status" value="1"/>
</dbReference>
<name>A0A8J6TGG7_9BACT</name>
<dbReference type="InterPro" id="IPR012257">
    <property type="entry name" value="Glc_ox_4Fe-4S"/>
</dbReference>
<comment type="caution">
    <text evidence="8">The sequence shown here is derived from an EMBL/GenBank/DDBJ whole genome shotgun (WGS) entry which is preliminary data.</text>
</comment>
<keyword evidence="3" id="KW-0677">Repeat</keyword>